<dbReference type="Proteomes" id="UP000295626">
    <property type="component" value="Unassembled WGS sequence"/>
</dbReference>
<keyword evidence="3" id="KW-1185">Reference proteome</keyword>
<keyword evidence="1" id="KW-1133">Transmembrane helix</keyword>
<sequence length="42" mass="4342">MIADDLVELLWQGLRETAYMVGVASLLAAVGGLLVGVALVLT</sequence>
<protein>
    <submittedName>
        <fullName evidence="2">Metal ABC transporter permease</fullName>
    </submittedName>
</protein>
<reference evidence="2 3" key="1">
    <citation type="submission" date="2019-02" db="EMBL/GenBank/DDBJ databases">
        <title>Draft genome sequences of novel Actinobacteria.</title>
        <authorList>
            <person name="Sahin N."/>
            <person name="Ay H."/>
            <person name="Saygin H."/>
        </authorList>
    </citation>
    <scope>NUCLEOTIDE SEQUENCE [LARGE SCALE GENOMIC DNA]</scope>
    <source>
        <strain evidence="2 3">JCM 30529</strain>
    </source>
</reference>
<keyword evidence="1" id="KW-0472">Membrane</keyword>
<feature type="non-terminal residue" evidence="2">
    <location>
        <position position="42"/>
    </location>
</feature>
<comment type="caution">
    <text evidence="2">The sequence shown here is derived from an EMBL/GenBank/DDBJ whole genome shotgun (WGS) entry which is preliminary data.</text>
</comment>
<gene>
    <name evidence="2" type="ORF">E1091_18680</name>
</gene>
<evidence type="ECO:0000313" key="2">
    <source>
        <dbReference type="EMBL" id="TDB82694.1"/>
    </source>
</evidence>
<keyword evidence="1" id="KW-0812">Transmembrane</keyword>
<dbReference type="EMBL" id="SMKE01000998">
    <property type="protein sequence ID" value="TDB82694.1"/>
    <property type="molecule type" value="Genomic_DNA"/>
</dbReference>
<accession>A0ABY2DC93</accession>
<evidence type="ECO:0000256" key="1">
    <source>
        <dbReference type="SAM" id="Phobius"/>
    </source>
</evidence>
<feature type="transmembrane region" description="Helical" evidence="1">
    <location>
        <begin position="18"/>
        <end position="41"/>
    </location>
</feature>
<name>A0ABY2DC93_9ACTN</name>
<proteinExistence type="predicted"/>
<evidence type="ECO:0000313" key="3">
    <source>
        <dbReference type="Proteomes" id="UP000295626"/>
    </source>
</evidence>
<organism evidence="2 3">
    <name type="scientific">Micromonospora fluostatini</name>
    <dbReference type="NCBI Taxonomy" id="1629071"/>
    <lineage>
        <taxon>Bacteria</taxon>
        <taxon>Bacillati</taxon>
        <taxon>Actinomycetota</taxon>
        <taxon>Actinomycetes</taxon>
        <taxon>Micromonosporales</taxon>
        <taxon>Micromonosporaceae</taxon>
        <taxon>Micromonospora</taxon>
    </lineage>
</organism>